<dbReference type="Pfam" id="PF00171">
    <property type="entry name" value="Aldedh"/>
    <property type="match status" value="1"/>
</dbReference>
<dbReference type="InterPro" id="IPR012394">
    <property type="entry name" value="Aldehyde_DH_NAD(P)"/>
</dbReference>
<dbReference type="InterPro" id="IPR016162">
    <property type="entry name" value="Ald_DH_N"/>
</dbReference>
<dbReference type="SUPFAM" id="SSF53720">
    <property type="entry name" value="ALDH-like"/>
    <property type="match status" value="1"/>
</dbReference>
<feature type="compositionally biased region" description="Polar residues" evidence="6">
    <location>
        <begin position="35"/>
        <end position="45"/>
    </location>
</feature>
<dbReference type="InterPro" id="IPR016163">
    <property type="entry name" value="Ald_DH_C"/>
</dbReference>
<feature type="active site" evidence="4">
    <location>
        <position position="284"/>
    </location>
</feature>
<comment type="similarity">
    <text evidence="1 3 5">Belongs to the aldehyde dehydrogenase family.</text>
</comment>
<evidence type="ECO:0000256" key="1">
    <source>
        <dbReference type="ARBA" id="ARBA00009986"/>
    </source>
</evidence>
<evidence type="ECO:0000256" key="3">
    <source>
        <dbReference type="PIRNR" id="PIRNR036492"/>
    </source>
</evidence>
<evidence type="ECO:0000313" key="9">
    <source>
        <dbReference type="Proteomes" id="UP001500603"/>
    </source>
</evidence>
<feature type="domain" description="Aldehyde dehydrogenase" evidence="7">
    <location>
        <begin position="48"/>
        <end position="501"/>
    </location>
</feature>
<dbReference type="InterPro" id="IPR029510">
    <property type="entry name" value="Ald_DH_CS_GLU"/>
</dbReference>
<sequence length="541" mass="57401">MAYHRLKEGDSAHSHAYRPTIAHRARTREQHSGNEETNTVTSIDSTKADHETTLTSVDPATGDVIGSYPIADEQAVHAAVAKARKAAATWGALSFDERRAHLLRWASRLVADSDEFCALIHAENGKPLDDAFLELMLALEHISWAAKQAKKVLSPQKISPGALMSNFAARIEMRPLGVVGVIGPWNYPVYTPNGSIGYALAAGNTVVFKPSEFSTGIGNFLAEAFVKANPELPEGIFVAINGYGATGAALVDSEVDKIAFTGSTATGKKIMAAAAKTLKPVLLECGGKDAVIVAPDADVRAAADAVAWGATSNSGQTCAGVERVYVDRSVREEFIEQLRTILAKVEPGSGADAEYGPMTMPSQVDIVRRHIDSALSNGATAVLGGPESVRAPFIDPVVLLDADENSDAVQEETFGPTVTIRTTDTVDEAIELANKSKYGLSSAVYSRKNGLAIARRLNVGATSVNSVLGFAAIPGLPFGGVGDSGIGRIHGEFGLREFARPHSIAVQRFAIPGMALLSYARTKSTMKLLRRLVPVLHGRHK</sequence>
<dbReference type="Gene3D" id="3.40.605.10">
    <property type="entry name" value="Aldehyde Dehydrogenase, Chain A, domain 1"/>
    <property type="match status" value="1"/>
</dbReference>
<reference evidence="9" key="1">
    <citation type="journal article" date="2019" name="Int. J. Syst. Evol. Microbiol.">
        <title>The Global Catalogue of Microorganisms (GCM) 10K type strain sequencing project: providing services to taxonomists for standard genome sequencing and annotation.</title>
        <authorList>
            <consortium name="The Broad Institute Genomics Platform"/>
            <consortium name="The Broad Institute Genome Sequencing Center for Infectious Disease"/>
            <person name="Wu L."/>
            <person name="Ma J."/>
        </authorList>
    </citation>
    <scope>NUCLEOTIDE SEQUENCE [LARGE SCALE GENOMIC DNA]</scope>
    <source>
        <strain evidence="9">JCM 18298</strain>
    </source>
</reference>
<gene>
    <name evidence="8" type="ORF">GCM10023318_00610</name>
</gene>
<dbReference type="PIRSF" id="PIRSF036492">
    <property type="entry name" value="ALDH"/>
    <property type="match status" value="1"/>
</dbReference>
<feature type="region of interest" description="Disordered" evidence="6">
    <location>
        <begin position="25"/>
        <end position="51"/>
    </location>
</feature>
<dbReference type="PROSITE" id="PS00687">
    <property type="entry name" value="ALDEHYDE_DEHYDR_GLU"/>
    <property type="match status" value="1"/>
</dbReference>
<dbReference type="InterPro" id="IPR015590">
    <property type="entry name" value="Aldehyde_DH_dom"/>
</dbReference>
<dbReference type="PANTHER" id="PTHR11699">
    <property type="entry name" value="ALDEHYDE DEHYDROGENASE-RELATED"/>
    <property type="match status" value="1"/>
</dbReference>
<dbReference type="Gene3D" id="3.40.309.10">
    <property type="entry name" value="Aldehyde Dehydrogenase, Chain A, domain 2"/>
    <property type="match status" value="1"/>
</dbReference>
<evidence type="ECO:0000256" key="4">
    <source>
        <dbReference type="PROSITE-ProRule" id="PRU10007"/>
    </source>
</evidence>
<dbReference type="InterPro" id="IPR016161">
    <property type="entry name" value="Ald_DH/histidinol_DH"/>
</dbReference>
<keyword evidence="9" id="KW-1185">Reference proteome</keyword>
<proteinExistence type="inferred from homology"/>
<evidence type="ECO:0000256" key="5">
    <source>
        <dbReference type="RuleBase" id="RU003345"/>
    </source>
</evidence>
<protein>
    <recommendedName>
        <fullName evidence="3">Aldehyde dehydrogenase</fullName>
    </recommendedName>
</protein>
<evidence type="ECO:0000313" key="8">
    <source>
        <dbReference type="EMBL" id="GAA5041501.1"/>
    </source>
</evidence>
<dbReference type="EMBL" id="BAABJM010000001">
    <property type="protein sequence ID" value="GAA5041501.1"/>
    <property type="molecule type" value="Genomic_DNA"/>
</dbReference>
<accession>A0ABP9JQD8</accession>
<evidence type="ECO:0000256" key="2">
    <source>
        <dbReference type="ARBA" id="ARBA00023002"/>
    </source>
</evidence>
<evidence type="ECO:0000256" key="6">
    <source>
        <dbReference type="SAM" id="MobiDB-lite"/>
    </source>
</evidence>
<evidence type="ECO:0000259" key="7">
    <source>
        <dbReference type="Pfam" id="PF00171"/>
    </source>
</evidence>
<keyword evidence="2 3" id="KW-0560">Oxidoreductase</keyword>
<dbReference type="Proteomes" id="UP001500603">
    <property type="component" value="Unassembled WGS sequence"/>
</dbReference>
<dbReference type="CDD" id="cd07099">
    <property type="entry name" value="ALDH_DDALDH"/>
    <property type="match status" value="1"/>
</dbReference>
<organism evidence="8 9">
    <name type="scientific">Nocardia callitridis</name>
    <dbReference type="NCBI Taxonomy" id="648753"/>
    <lineage>
        <taxon>Bacteria</taxon>
        <taxon>Bacillati</taxon>
        <taxon>Actinomycetota</taxon>
        <taxon>Actinomycetes</taxon>
        <taxon>Mycobacteriales</taxon>
        <taxon>Nocardiaceae</taxon>
        <taxon>Nocardia</taxon>
    </lineage>
</organism>
<comment type="caution">
    <text evidence="8">The sequence shown here is derived from an EMBL/GenBank/DDBJ whole genome shotgun (WGS) entry which is preliminary data.</text>
</comment>
<name>A0ABP9JQD8_9NOCA</name>